<dbReference type="AlphaFoldDB" id="A0A2P2PS63"/>
<organism evidence="1">
    <name type="scientific">Rhizophora mucronata</name>
    <name type="common">Asiatic mangrove</name>
    <dbReference type="NCBI Taxonomy" id="61149"/>
    <lineage>
        <taxon>Eukaryota</taxon>
        <taxon>Viridiplantae</taxon>
        <taxon>Streptophyta</taxon>
        <taxon>Embryophyta</taxon>
        <taxon>Tracheophyta</taxon>
        <taxon>Spermatophyta</taxon>
        <taxon>Magnoliopsida</taxon>
        <taxon>eudicotyledons</taxon>
        <taxon>Gunneridae</taxon>
        <taxon>Pentapetalae</taxon>
        <taxon>rosids</taxon>
        <taxon>fabids</taxon>
        <taxon>Malpighiales</taxon>
        <taxon>Rhizophoraceae</taxon>
        <taxon>Rhizophora</taxon>
    </lineage>
</organism>
<dbReference type="EMBL" id="GGEC01077090">
    <property type="protein sequence ID" value="MBX57574.1"/>
    <property type="molecule type" value="Transcribed_RNA"/>
</dbReference>
<reference evidence="1" key="1">
    <citation type="submission" date="2018-02" db="EMBL/GenBank/DDBJ databases">
        <title>Rhizophora mucronata_Transcriptome.</title>
        <authorList>
            <person name="Meera S.P."/>
            <person name="Sreeshan A."/>
            <person name="Augustine A."/>
        </authorList>
    </citation>
    <scope>NUCLEOTIDE SEQUENCE</scope>
    <source>
        <tissue evidence="1">Leaf</tissue>
    </source>
</reference>
<sequence>MVSSELPPGAPGGVTE</sequence>
<accession>A0A2P2PS63</accession>
<proteinExistence type="predicted"/>
<evidence type="ECO:0000313" key="1">
    <source>
        <dbReference type="EMBL" id="MBX57574.1"/>
    </source>
</evidence>
<protein>
    <submittedName>
        <fullName evidence="1">Uncharacterized protein</fullName>
    </submittedName>
</protein>
<name>A0A2P2PS63_RHIMU</name>